<name>A0AAV4AS31_9GAST</name>
<accession>A0AAV4AS31</accession>
<keyword evidence="2" id="KW-1185">Reference proteome</keyword>
<protein>
    <submittedName>
        <fullName evidence="1">Uncharacterized protein</fullName>
    </submittedName>
</protein>
<organism evidence="1 2">
    <name type="scientific">Plakobranchus ocellatus</name>
    <dbReference type="NCBI Taxonomy" id="259542"/>
    <lineage>
        <taxon>Eukaryota</taxon>
        <taxon>Metazoa</taxon>
        <taxon>Spiralia</taxon>
        <taxon>Lophotrochozoa</taxon>
        <taxon>Mollusca</taxon>
        <taxon>Gastropoda</taxon>
        <taxon>Heterobranchia</taxon>
        <taxon>Euthyneura</taxon>
        <taxon>Panpulmonata</taxon>
        <taxon>Sacoglossa</taxon>
        <taxon>Placobranchoidea</taxon>
        <taxon>Plakobranchidae</taxon>
        <taxon>Plakobranchus</taxon>
    </lineage>
</organism>
<dbReference type="EMBL" id="BLXT01004148">
    <property type="protein sequence ID" value="GFO10163.1"/>
    <property type="molecule type" value="Genomic_DNA"/>
</dbReference>
<evidence type="ECO:0000313" key="2">
    <source>
        <dbReference type="Proteomes" id="UP000735302"/>
    </source>
</evidence>
<dbReference type="Proteomes" id="UP000735302">
    <property type="component" value="Unassembled WGS sequence"/>
</dbReference>
<proteinExistence type="predicted"/>
<comment type="caution">
    <text evidence="1">The sequence shown here is derived from an EMBL/GenBank/DDBJ whole genome shotgun (WGS) entry which is preliminary data.</text>
</comment>
<gene>
    <name evidence="1" type="ORF">PoB_003666800</name>
</gene>
<dbReference type="AlphaFoldDB" id="A0AAV4AS31"/>
<sequence length="112" mass="13027">MRRLNVCILLSTYGVFRITKKNSKSKFMRVAPSESFGVSNKRCSRRMLPNDVCLKTETRARRSWFHGIDSQALVAFIATAQASLSANPSNLQQKLIQRGRYWKREDYCKMNY</sequence>
<evidence type="ECO:0000313" key="1">
    <source>
        <dbReference type="EMBL" id="GFO10163.1"/>
    </source>
</evidence>
<reference evidence="1 2" key="1">
    <citation type="journal article" date="2021" name="Elife">
        <title>Chloroplast acquisition without the gene transfer in kleptoplastic sea slugs, Plakobranchus ocellatus.</title>
        <authorList>
            <person name="Maeda T."/>
            <person name="Takahashi S."/>
            <person name="Yoshida T."/>
            <person name="Shimamura S."/>
            <person name="Takaki Y."/>
            <person name="Nagai Y."/>
            <person name="Toyoda A."/>
            <person name="Suzuki Y."/>
            <person name="Arimoto A."/>
            <person name="Ishii H."/>
            <person name="Satoh N."/>
            <person name="Nishiyama T."/>
            <person name="Hasebe M."/>
            <person name="Maruyama T."/>
            <person name="Minagawa J."/>
            <person name="Obokata J."/>
            <person name="Shigenobu S."/>
        </authorList>
    </citation>
    <scope>NUCLEOTIDE SEQUENCE [LARGE SCALE GENOMIC DNA]</scope>
</reference>